<keyword evidence="5 9" id="KW-0547">Nucleotide-binding</keyword>
<dbReference type="InterPro" id="IPR008145">
    <property type="entry name" value="GK/Ca_channel_bsu"/>
</dbReference>
<dbReference type="GO" id="GO:0005829">
    <property type="term" value="C:cytosol"/>
    <property type="evidence" value="ECO:0007669"/>
    <property type="project" value="TreeGrafter"/>
</dbReference>
<dbReference type="HAMAP" id="MF_00328">
    <property type="entry name" value="Guanylate_kinase"/>
    <property type="match status" value="1"/>
</dbReference>
<keyword evidence="9" id="KW-0963">Cytoplasm</keyword>
<protein>
    <recommendedName>
        <fullName evidence="3 9">Guanylate kinase</fullName>
        <ecNumber evidence="2 9">2.7.4.8</ecNumber>
    </recommendedName>
    <alternativeName>
        <fullName evidence="8 9">GMP kinase</fullName>
    </alternativeName>
</protein>
<evidence type="ECO:0000256" key="4">
    <source>
        <dbReference type="ARBA" id="ARBA00022679"/>
    </source>
</evidence>
<dbReference type="SUPFAM" id="SSF52540">
    <property type="entry name" value="P-loop containing nucleoside triphosphate hydrolases"/>
    <property type="match status" value="1"/>
</dbReference>
<dbReference type="PROSITE" id="PS00856">
    <property type="entry name" value="GUANYLATE_KINASE_1"/>
    <property type="match status" value="1"/>
</dbReference>
<evidence type="ECO:0000256" key="6">
    <source>
        <dbReference type="ARBA" id="ARBA00022777"/>
    </source>
</evidence>
<dbReference type="KEGG" id="dcb:C3Y92_05485"/>
<keyword evidence="4 9" id="KW-0808">Transferase</keyword>
<dbReference type="FunFam" id="3.30.63.10:FF:000002">
    <property type="entry name" value="Guanylate kinase 1"/>
    <property type="match status" value="1"/>
</dbReference>
<dbReference type="NCBIfam" id="TIGR03263">
    <property type="entry name" value="guanyl_kin"/>
    <property type="match status" value="1"/>
</dbReference>
<dbReference type="InterPro" id="IPR020590">
    <property type="entry name" value="Guanylate_kinase_CS"/>
</dbReference>
<dbReference type="Pfam" id="PF00625">
    <property type="entry name" value="Guanylate_kin"/>
    <property type="match status" value="1"/>
</dbReference>
<evidence type="ECO:0000256" key="8">
    <source>
        <dbReference type="ARBA" id="ARBA00030128"/>
    </source>
</evidence>
<gene>
    <name evidence="9" type="primary">gmk</name>
    <name evidence="11" type="ORF">C3Y92_05485</name>
</gene>
<evidence type="ECO:0000313" key="12">
    <source>
        <dbReference type="Proteomes" id="UP000293296"/>
    </source>
</evidence>
<accession>A0A4P6HHW2</accession>
<evidence type="ECO:0000256" key="5">
    <source>
        <dbReference type="ARBA" id="ARBA00022741"/>
    </source>
</evidence>
<dbReference type="OrthoDB" id="9808150at2"/>
<comment type="similarity">
    <text evidence="1 9">Belongs to the guanylate kinase family.</text>
</comment>
<dbReference type="PANTHER" id="PTHR23117:SF13">
    <property type="entry name" value="GUANYLATE KINASE"/>
    <property type="match status" value="1"/>
</dbReference>
<dbReference type="InterPro" id="IPR027417">
    <property type="entry name" value="P-loop_NTPase"/>
</dbReference>
<keyword evidence="7 9" id="KW-0067">ATP-binding</keyword>
<dbReference type="Gene3D" id="3.40.50.300">
    <property type="entry name" value="P-loop containing nucleotide triphosphate hydrolases"/>
    <property type="match status" value="1"/>
</dbReference>
<reference evidence="11 12" key="1">
    <citation type="submission" date="2018-02" db="EMBL/GenBank/DDBJ databases">
        <title>Genome sequence of Desulfovibrio carbinolicus DSM 3852.</title>
        <authorList>
            <person name="Wilbanks E."/>
            <person name="Skennerton C.T."/>
            <person name="Orphan V.J."/>
        </authorList>
    </citation>
    <scope>NUCLEOTIDE SEQUENCE [LARGE SCALE GENOMIC DNA]</scope>
    <source>
        <strain evidence="11 12">DSM 3852</strain>
    </source>
</reference>
<proteinExistence type="inferred from homology"/>
<evidence type="ECO:0000256" key="3">
    <source>
        <dbReference type="ARBA" id="ARBA00016296"/>
    </source>
</evidence>
<comment type="subcellular location">
    <subcellularLocation>
        <location evidence="9">Cytoplasm</location>
    </subcellularLocation>
</comment>
<dbReference type="PANTHER" id="PTHR23117">
    <property type="entry name" value="GUANYLATE KINASE-RELATED"/>
    <property type="match status" value="1"/>
</dbReference>
<dbReference type="EC" id="2.7.4.8" evidence="2 9"/>
<comment type="catalytic activity">
    <reaction evidence="9">
        <text>GMP + ATP = GDP + ADP</text>
        <dbReference type="Rhea" id="RHEA:20780"/>
        <dbReference type="ChEBI" id="CHEBI:30616"/>
        <dbReference type="ChEBI" id="CHEBI:58115"/>
        <dbReference type="ChEBI" id="CHEBI:58189"/>
        <dbReference type="ChEBI" id="CHEBI:456216"/>
        <dbReference type="EC" id="2.7.4.8"/>
    </reaction>
</comment>
<dbReference type="Gene3D" id="3.30.63.10">
    <property type="entry name" value="Guanylate Kinase phosphate binding domain"/>
    <property type="match status" value="1"/>
</dbReference>
<evidence type="ECO:0000256" key="1">
    <source>
        <dbReference type="ARBA" id="ARBA00005790"/>
    </source>
</evidence>
<keyword evidence="6 9" id="KW-0418">Kinase</keyword>
<sequence length="210" mass="23113">MPARRLGMFLVICAPSGAGKSTLIKKLCAEFPAISFSVSATTRAPRQGERPGIDYHFLSREEFLAWREAGRLAEWAEVHGNFYGTPIAPVKDALAAGRDILFDIDVQGAAQLRDSLGHDGAYIYILPPSRAELYRRLSGRGTDSPEVVAKRLAAAQGELAQAPLFDYWVENAELEAAYGDLKAIYLAERRRPGRHPDFLGELLAQWEAAV</sequence>
<dbReference type="EMBL" id="CP026538">
    <property type="protein sequence ID" value="QAZ66723.1"/>
    <property type="molecule type" value="Genomic_DNA"/>
</dbReference>
<organism evidence="11 12">
    <name type="scientific">Solidesulfovibrio carbinolicus</name>
    <dbReference type="NCBI Taxonomy" id="296842"/>
    <lineage>
        <taxon>Bacteria</taxon>
        <taxon>Pseudomonadati</taxon>
        <taxon>Thermodesulfobacteriota</taxon>
        <taxon>Desulfovibrionia</taxon>
        <taxon>Desulfovibrionales</taxon>
        <taxon>Desulfovibrionaceae</taxon>
        <taxon>Solidesulfovibrio</taxon>
    </lineage>
</organism>
<dbReference type="Proteomes" id="UP000293296">
    <property type="component" value="Chromosome"/>
</dbReference>
<dbReference type="InterPro" id="IPR008144">
    <property type="entry name" value="Guanylate_kin-like_dom"/>
</dbReference>
<evidence type="ECO:0000256" key="7">
    <source>
        <dbReference type="ARBA" id="ARBA00022840"/>
    </source>
</evidence>
<evidence type="ECO:0000256" key="9">
    <source>
        <dbReference type="HAMAP-Rule" id="MF_00328"/>
    </source>
</evidence>
<dbReference type="CDD" id="cd00071">
    <property type="entry name" value="GMPK"/>
    <property type="match status" value="1"/>
</dbReference>
<dbReference type="SMART" id="SM00072">
    <property type="entry name" value="GuKc"/>
    <property type="match status" value="1"/>
</dbReference>
<dbReference type="GO" id="GO:0005524">
    <property type="term" value="F:ATP binding"/>
    <property type="evidence" value="ECO:0007669"/>
    <property type="project" value="UniProtKB-UniRule"/>
</dbReference>
<dbReference type="AlphaFoldDB" id="A0A4P6HHW2"/>
<name>A0A4P6HHW2_9BACT</name>
<dbReference type="RefSeq" id="WP_129350363.1">
    <property type="nucleotide sequence ID" value="NZ_CP026538.1"/>
</dbReference>
<feature type="binding site" evidence="9">
    <location>
        <begin position="14"/>
        <end position="21"/>
    </location>
    <ligand>
        <name>ATP</name>
        <dbReference type="ChEBI" id="CHEBI:30616"/>
    </ligand>
</feature>
<evidence type="ECO:0000259" key="10">
    <source>
        <dbReference type="PROSITE" id="PS50052"/>
    </source>
</evidence>
<dbReference type="PROSITE" id="PS50052">
    <property type="entry name" value="GUANYLATE_KINASE_2"/>
    <property type="match status" value="1"/>
</dbReference>
<evidence type="ECO:0000256" key="2">
    <source>
        <dbReference type="ARBA" id="ARBA00012961"/>
    </source>
</evidence>
<dbReference type="InterPro" id="IPR017665">
    <property type="entry name" value="Guanylate_kinase"/>
</dbReference>
<keyword evidence="12" id="KW-1185">Reference proteome</keyword>
<feature type="domain" description="Guanylate kinase-like" evidence="10">
    <location>
        <begin position="7"/>
        <end position="186"/>
    </location>
</feature>
<dbReference type="GO" id="GO:0004385">
    <property type="term" value="F:GMP kinase activity"/>
    <property type="evidence" value="ECO:0007669"/>
    <property type="project" value="UniProtKB-UniRule"/>
</dbReference>
<evidence type="ECO:0000313" key="11">
    <source>
        <dbReference type="EMBL" id="QAZ66723.1"/>
    </source>
</evidence>
<comment type="function">
    <text evidence="9">Essential for recycling GMP and indirectly, cGMP.</text>
</comment>